<dbReference type="Proteomes" id="UP000515758">
    <property type="component" value="Chromosome"/>
</dbReference>
<evidence type="ECO:0000256" key="5">
    <source>
        <dbReference type="ARBA" id="ARBA00022692"/>
    </source>
</evidence>
<evidence type="ECO:0000256" key="7">
    <source>
        <dbReference type="ARBA" id="ARBA00023136"/>
    </source>
</evidence>
<dbReference type="AlphaFoldDB" id="A0A1H8RYB9"/>
<feature type="transmembrane region" description="Helical" evidence="8">
    <location>
        <begin position="82"/>
        <end position="102"/>
    </location>
</feature>
<gene>
    <name evidence="9" type="ORF">WP2W18E11_11160</name>
</gene>
<evidence type="ECO:0000313" key="9">
    <source>
        <dbReference type="EMBL" id="BBQ48118.1"/>
    </source>
</evidence>
<feature type="transmembrane region" description="Helical" evidence="8">
    <location>
        <begin position="20"/>
        <end position="40"/>
    </location>
</feature>
<evidence type="ECO:0000256" key="2">
    <source>
        <dbReference type="ARBA" id="ARBA00010735"/>
    </source>
</evidence>
<evidence type="ECO:0000256" key="6">
    <source>
        <dbReference type="ARBA" id="ARBA00022989"/>
    </source>
</evidence>
<keyword evidence="3" id="KW-0813">Transport</keyword>
<accession>A0A1H8RYB9</accession>
<comment type="subcellular location">
    <subcellularLocation>
        <location evidence="1">Cell membrane</location>
        <topology evidence="1">Multi-pass membrane protein</topology>
    </subcellularLocation>
</comment>
<dbReference type="InterPro" id="IPR011606">
    <property type="entry name" value="Brnchd-chn_aa_trnsp_permease"/>
</dbReference>
<sequence length="238" mass="25969">MNIQLNQPVGFSKNKPSYLFLRGVMDILPLSISVIPWAILAGSMAIHAGLSFYKALAMSGLVFAGAAQLVSLSMAMEGASVFTIYLTIFFLTAQHFIYALTLRNDISILSLPKRLSLGFLLTDELFAVSAPFEKRSSEYLLGAGLCFYLFWVAFSLVGILLATVIPDLLNYHLDFSIVAIFIAMIVPLCKGFPVIVGVLTTCLSGFLFKFYQIEGAILLSGLMGMLIAVLTEKIGKEQ</sequence>
<comment type="similarity">
    <text evidence="2">Belongs to the AzlC family.</text>
</comment>
<dbReference type="PANTHER" id="PTHR34979:SF1">
    <property type="entry name" value="INNER MEMBRANE PROTEIN YGAZ"/>
    <property type="match status" value="1"/>
</dbReference>
<evidence type="ECO:0000256" key="4">
    <source>
        <dbReference type="ARBA" id="ARBA00022475"/>
    </source>
</evidence>
<protein>
    <submittedName>
        <fullName evidence="9">Branched-chain amino acid ABC transporter permease</fullName>
    </submittedName>
</protein>
<feature type="transmembrane region" description="Helical" evidence="8">
    <location>
        <begin position="139"/>
        <end position="165"/>
    </location>
</feature>
<dbReference type="GO" id="GO:1903785">
    <property type="term" value="P:L-valine transmembrane transport"/>
    <property type="evidence" value="ECO:0007669"/>
    <property type="project" value="TreeGrafter"/>
</dbReference>
<reference evidence="9 10" key="1">
    <citation type="submission" date="2019-12" db="EMBL/GenBank/DDBJ databases">
        <title>complete genome sequences of Acinetobacter pittii str. WP2-W18-ESBL-11 isolated from wastewater treatment plant effluent.</title>
        <authorList>
            <person name="Sekizuka T."/>
            <person name="Itokawa K."/>
            <person name="Yatsu K."/>
            <person name="Inamine Y."/>
            <person name="Kuroda M."/>
        </authorList>
    </citation>
    <scope>NUCLEOTIDE SEQUENCE [LARGE SCALE GENOMIC DNA]</scope>
    <source>
        <strain evidence="9 10">WP2-W18-ESBL-11</strain>
    </source>
</reference>
<evidence type="ECO:0000256" key="1">
    <source>
        <dbReference type="ARBA" id="ARBA00004651"/>
    </source>
</evidence>
<keyword evidence="4" id="KW-1003">Cell membrane</keyword>
<feature type="transmembrane region" description="Helical" evidence="8">
    <location>
        <begin position="210"/>
        <end position="230"/>
    </location>
</feature>
<keyword evidence="5 8" id="KW-0812">Transmembrane</keyword>
<dbReference type="EMBL" id="AP021936">
    <property type="protein sequence ID" value="BBQ48118.1"/>
    <property type="molecule type" value="Genomic_DNA"/>
</dbReference>
<evidence type="ECO:0000256" key="3">
    <source>
        <dbReference type="ARBA" id="ARBA00022448"/>
    </source>
</evidence>
<keyword evidence="6 8" id="KW-1133">Transmembrane helix</keyword>
<proteinExistence type="inferred from homology"/>
<evidence type="ECO:0000313" key="10">
    <source>
        <dbReference type="Proteomes" id="UP000515758"/>
    </source>
</evidence>
<evidence type="ECO:0000256" key="8">
    <source>
        <dbReference type="SAM" id="Phobius"/>
    </source>
</evidence>
<dbReference type="PANTHER" id="PTHR34979">
    <property type="entry name" value="INNER MEMBRANE PROTEIN YGAZ"/>
    <property type="match status" value="1"/>
</dbReference>
<dbReference type="Pfam" id="PF03591">
    <property type="entry name" value="AzlC"/>
    <property type="match status" value="1"/>
</dbReference>
<keyword evidence="7 8" id="KW-0472">Membrane</keyword>
<dbReference type="RefSeq" id="WP_032005283.1">
    <property type="nucleotide sequence ID" value="NZ_AP021936.1"/>
</dbReference>
<organism evidence="9 10">
    <name type="scientific">Acinetobacter pittii</name>
    <name type="common">Acinetobacter genomosp. 3</name>
    <dbReference type="NCBI Taxonomy" id="48296"/>
    <lineage>
        <taxon>Bacteria</taxon>
        <taxon>Pseudomonadati</taxon>
        <taxon>Pseudomonadota</taxon>
        <taxon>Gammaproteobacteria</taxon>
        <taxon>Moraxellales</taxon>
        <taxon>Moraxellaceae</taxon>
        <taxon>Acinetobacter</taxon>
        <taxon>Acinetobacter calcoaceticus/baumannii complex</taxon>
    </lineage>
</organism>
<feature type="transmembrane region" description="Helical" evidence="8">
    <location>
        <begin position="52"/>
        <end position="76"/>
    </location>
</feature>
<dbReference type="GO" id="GO:0005886">
    <property type="term" value="C:plasma membrane"/>
    <property type="evidence" value="ECO:0007669"/>
    <property type="project" value="UniProtKB-SubCell"/>
</dbReference>
<feature type="transmembrane region" description="Helical" evidence="8">
    <location>
        <begin position="177"/>
        <end position="198"/>
    </location>
</feature>
<name>A0A1H8RYB9_ACIPI</name>